<sequence length="354" mass="37334">MSSRLTRKIAILGCAAALCMAGPAALAQVNLTGETSSPGNSPHVNMVHLADVLAREGIANIQVSEGQTATNSIVNVAEGKTDVATAPTVLHFLLENGRGPFSSQGENGKALAEKVRAMWPYNAGAYGLFAPVASGIRSYEDIKGRTVWNGPPSGAALTLGRQTLQLGTGGFKDGEDYKGLQTNWGQLPTVLVDGSAEAFMVPVTFPSDRVVTALAAGNVNLISFPKEIWESEGMKKFLRAPGNSPVVIKGEDMGYGPDQGVTLISEDGYFRSPGVPFATLVRADMPDDLVKKITAAYIASIPELKKRAPYAANVNFDVVDEETTGFCGALTLKYHPGAVAAWEEAGYKIPDCAE</sequence>
<dbReference type="Pfam" id="PF16868">
    <property type="entry name" value="NMT1_3"/>
    <property type="match status" value="1"/>
</dbReference>
<dbReference type="OrthoDB" id="8111384at2"/>
<protein>
    <submittedName>
        <fullName evidence="2">C4-dicarboxylate ABC transporter substrate-binding protein</fullName>
    </submittedName>
</protein>
<organism evidence="2 3">
    <name type="scientific">Aquibium oceanicum</name>
    <dbReference type="NCBI Taxonomy" id="1670800"/>
    <lineage>
        <taxon>Bacteria</taxon>
        <taxon>Pseudomonadati</taxon>
        <taxon>Pseudomonadota</taxon>
        <taxon>Alphaproteobacteria</taxon>
        <taxon>Hyphomicrobiales</taxon>
        <taxon>Phyllobacteriaceae</taxon>
        <taxon>Aquibium</taxon>
    </lineage>
</organism>
<name>A0A1L3SMY3_9HYPH</name>
<evidence type="ECO:0000313" key="2">
    <source>
        <dbReference type="EMBL" id="APH70730.1"/>
    </source>
</evidence>
<dbReference type="SUPFAM" id="SSF53850">
    <property type="entry name" value="Periplasmic binding protein-like II"/>
    <property type="match status" value="1"/>
</dbReference>
<keyword evidence="3" id="KW-1185">Reference proteome</keyword>
<dbReference type="STRING" id="1670800.BSQ44_04500"/>
<feature type="signal peptide" evidence="1">
    <location>
        <begin position="1"/>
        <end position="27"/>
    </location>
</feature>
<dbReference type="InterPro" id="IPR011852">
    <property type="entry name" value="TRAP_TAXI"/>
</dbReference>
<dbReference type="KEGG" id="meso:BSQ44_04500"/>
<keyword evidence="1" id="KW-0732">Signal</keyword>
<reference evidence="3" key="1">
    <citation type="submission" date="2016-11" db="EMBL/GenBank/DDBJ databases">
        <title>Mesorhizobium oceanicum sp. nov., isolated from deep seawater in South China Sea.</title>
        <authorList>
            <person name="Fu G.-Y."/>
        </authorList>
    </citation>
    <scope>NUCLEOTIDE SEQUENCE [LARGE SCALE GENOMIC DNA]</scope>
    <source>
        <strain evidence="3">B7</strain>
    </source>
</reference>
<dbReference type="PANTHER" id="PTHR42941">
    <property type="entry name" value="SLL1037 PROTEIN"/>
    <property type="match status" value="1"/>
</dbReference>
<proteinExistence type="predicted"/>
<dbReference type="AlphaFoldDB" id="A0A1L3SMY3"/>
<accession>A0A1L3SMY3</accession>
<gene>
    <name evidence="2" type="ORF">BSQ44_04500</name>
</gene>
<dbReference type="EMBL" id="CP018171">
    <property type="protein sequence ID" value="APH70730.1"/>
    <property type="molecule type" value="Genomic_DNA"/>
</dbReference>
<feature type="chain" id="PRO_5009856938" evidence="1">
    <location>
        <begin position="28"/>
        <end position="354"/>
    </location>
</feature>
<dbReference type="Gene3D" id="3.40.190.10">
    <property type="entry name" value="Periplasmic binding protein-like II"/>
    <property type="match status" value="2"/>
</dbReference>
<dbReference type="Proteomes" id="UP000182840">
    <property type="component" value="Chromosome"/>
</dbReference>
<dbReference type="RefSeq" id="WP_072602139.1">
    <property type="nucleotide sequence ID" value="NZ_CP018171.1"/>
</dbReference>
<evidence type="ECO:0000256" key="1">
    <source>
        <dbReference type="SAM" id="SignalP"/>
    </source>
</evidence>
<dbReference type="PANTHER" id="PTHR42941:SF1">
    <property type="entry name" value="SLL1037 PROTEIN"/>
    <property type="match status" value="1"/>
</dbReference>
<evidence type="ECO:0000313" key="3">
    <source>
        <dbReference type="Proteomes" id="UP000182840"/>
    </source>
</evidence>